<dbReference type="InterPro" id="IPR043129">
    <property type="entry name" value="ATPase_NBD"/>
</dbReference>
<dbReference type="GO" id="GO:0005829">
    <property type="term" value="C:cytosol"/>
    <property type="evidence" value="ECO:0007669"/>
    <property type="project" value="TreeGrafter"/>
</dbReference>
<sequence length="208" mass="21852">VINGSAIIERWIETPRAQTSRLLPLTKELLSEASLNLSDLDGIAFGRGPGSFTGLRVATAIAQGIGLSAALPILPISSLAALAQQAYHEHNLSQVLVCVDAHMGEVYWAAFEIQDGLAVPSLPESLTAPQVVSWKGLGPWGAAGNGCQVYSKTLASLLSGADQVLPGLRPRARDLFSQAKADLVAGRAQAAEQAKPAYLRDESAWKGS</sequence>
<dbReference type="EMBL" id="UINC01060455">
    <property type="protein sequence ID" value="SVB84978.1"/>
    <property type="molecule type" value="Genomic_DNA"/>
</dbReference>
<organism evidence="2">
    <name type="scientific">marine metagenome</name>
    <dbReference type="NCBI Taxonomy" id="408172"/>
    <lineage>
        <taxon>unclassified sequences</taxon>
        <taxon>metagenomes</taxon>
        <taxon>ecological metagenomes</taxon>
    </lineage>
</organism>
<dbReference type="PANTHER" id="PTHR11735:SF11">
    <property type="entry name" value="TRNA THREONYLCARBAMOYLADENOSINE BIOSYNTHESIS PROTEIN TSAB"/>
    <property type="match status" value="1"/>
</dbReference>
<accession>A0A382HCC1</accession>
<dbReference type="SUPFAM" id="SSF53067">
    <property type="entry name" value="Actin-like ATPase domain"/>
    <property type="match status" value="2"/>
</dbReference>
<dbReference type="AlphaFoldDB" id="A0A382HCC1"/>
<dbReference type="InterPro" id="IPR000905">
    <property type="entry name" value="Gcp-like_dom"/>
</dbReference>
<name>A0A382HCC1_9ZZZZ</name>
<gene>
    <name evidence="2" type="ORF">METZ01_LOCUS237832</name>
</gene>
<feature type="non-terminal residue" evidence="2">
    <location>
        <position position="1"/>
    </location>
</feature>
<dbReference type="NCBIfam" id="TIGR03725">
    <property type="entry name" value="T6A_YeaZ"/>
    <property type="match status" value="1"/>
</dbReference>
<feature type="domain" description="Gcp-like" evidence="1">
    <location>
        <begin position="16"/>
        <end position="118"/>
    </location>
</feature>
<dbReference type="GO" id="GO:0002949">
    <property type="term" value="P:tRNA threonylcarbamoyladenosine modification"/>
    <property type="evidence" value="ECO:0007669"/>
    <property type="project" value="InterPro"/>
</dbReference>
<protein>
    <recommendedName>
        <fullName evidence="1">Gcp-like domain-containing protein</fullName>
    </recommendedName>
</protein>
<dbReference type="InterPro" id="IPR022496">
    <property type="entry name" value="T6A_TsaB"/>
</dbReference>
<reference evidence="2" key="1">
    <citation type="submission" date="2018-05" db="EMBL/GenBank/DDBJ databases">
        <authorList>
            <person name="Lanie J.A."/>
            <person name="Ng W.-L."/>
            <person name="Kazmierczak K.M."/>
            <person name="Andrzejewski T.M."/>
            <person name="Davidsen T.M."/>
            <person name="Wayne K.J."/>
            <person name="Tettelin H."/>
            <person name="Glass J.I."/>
            <person name="Rusch D."/>
            <person name="Podicherti R."/>
            <person name="Tsui H.-C.T."/>
            <person name="Winkler M.E."/>
        </authorList>
    </citation>
    <scope>NUCLEOTIDE SEQUENCE</scope>
</reference>
<dbReference type="Pfam" id="PF00814">
    <property type="entry name" value="TsaD"/>
    <property type="match status" value="1"/>
</dbReference>
<evidence type="ECO:0000313" key="2">
    <source>
        <dbReference type="EMBL" id="SVB84978.1"/>
    </source>
</evidence>
<dbReference type="Gene3D" id="3.30.420.40">
    <property type="match status" value="2"/>
</dbReference>
<proteinExistence type="predicted"/>
<dbReference type="PANTHER" id="PTHR11735">
    <property type="entry name" value="TRNA N6-ADENOSINE THREONYLCARBAMOYLTRANSFERASE"/>
    <property type="match status" value="1"/>
</dbReference>
<evidence type="ECO:0000259" key="1">
    <source>
        <dbReference type="Pfam" id="PF00814"/>
    </source>
</evidence>
<dbReference type="CDD" id="cd24032">
    <property type="entry name" value="ASKHA_NBD_TsaB"/>
    <property type="match status" value="1"/>
</dbReference>